<dbReference type="EMBL" id="LHQS01000002">
    <property type="protein sequence ID" value="RXE56556.1"/>
    <property type="molecule type" value="Genomic_DNA"/>
</dbReference>
<dbReference type="Pfam" id="PF01917">
    <property type="entry name" value="Flagellin_arch-type"/>
    <property type="match status" value="1"/>
</dbReference>
<dbReference type="GO" id="GO:0005198">
    <property type="term" value="F:structural molecule activity"/>
    <property type="evidence" value="ECO:0007669"/>
    <property type="project" value="InterPro"/>
</dbReference>
<comment type="caution">
    <text evidence="1">The sequence shown here is derived from an EMBL/GenBank/DDBJ whole genome shotgun (WGS) entry which is preliminary data.</text>
</comment>
<evidence type="ECO:0000313" key="2">
    <source>
        <dbReference type="Proteomes" id="UP000290932"/>
    </source>
</evidence>
<keyword evidence="2" id="KW-1185">Reference proteome</keyword>
<dbReference type="PANTHER" id="PTHR35903:SF1">
    <property type="entry name" value="FLAGELLIN B1"/>
    <property type="match status" value="1"/>
</dbReference>
<organism evidence="1 2">
    <name type="scientific">Methanoculleus taiwanensis</name>
    <dbReference type="NCBI Taxonomy" id="1550565"/>
    <lineage>
        <taxon>Archaea</taxon>
        <taxon>Methanobacteriati</taxon>
        <taxon>Methanobacteriota</taxon>
        <taxon>Stenosarchaea group</taxon>
        <taxon>Methanomicrobia</taxon>
        <taxon>Methanomicrobiales</taxon>
        <taxon>Methanomicrobiaceae</taxon>
        <taxon>Methanoculleus</taxon>
    </lineage>
</organism>
<sequence>MILIAFIVVASVFSFVVLGSGFFATQKSQEVIHAGIEQSGNALALGGTVVCQGDPSGGKVGKVEINLETASKGTGVDMTRVSYRIALHDVLLTIPPGDPKIEEIVWRYRKDSNTILEAGELVAVKLDLSTANIAEGDTFTVEIIPDTGVALALTRTAPPDITANDYYELI</sequence>
<dbReference type="Proteomes" id="UP000290932">
    <property type="component" value="Unassembled WGS sequence"/>
</dbReference>
<protein>
    <recommendedName>
        <fullName evidence="3">Flagellin</fullName>
    </recommendedName>
</protein>
<evidence type="ECO:0008006" key="3">
    <source>
        <dbReference type="Google" id="ProtNLM"/>
    </source>
</evidence>
<dbReference type="PANTHER" id="PTHR35903">
    <property type="entry name" value="FLAGELLIN B1"/>
    <property type="match status" value="1"/>
</dbReference>
<reference evidence="1 2" key="1">
    <citation type="journal article" date="2015" name="Int. J. Syst. Evol. Microbiol.">
        <title>Methanoculleus taiwanensis sp. nov., a methanogen isolated from deep marine sediment at the deformation front area near Taiwan.</title>
        <authorList>
            <person name="Weng C.Y."/>
            <person name="Chen S.C."/>
            <person name="Lai M.C."/>
            <person name="Wu S.Y."/>
            <person name="Lin S."/>
            <person name="Yang T.F."/>
            <person name="Chen P.C."/>
        </authorList>
    </citation>
    <scope>NUCLEOTIDE SEQUENCE [LARGE SCALE GENOMIC DNA]</scope>
    <source>
        <strain evidence="1 2">CYW4</strain>
    </source>
</reference>
<evidence type="ECO:0000313" key="1">
    <source>
        <dbReference type="EMBL" id="RXE56556.1"/>
    </source>
</evidence>
<dbReference type="GO" id="GO:0097588">
    <property type="term" value="P:archaeal or bacterial-type flagellum-dependent cell motility"/>
    <property type="evidence" value="ECO:0007669"/>
    <property type="project" value="InterPro"/>
</dbReference>
<accession>A0A498H3N3</accession>
<dbReference type="InterPro" id="IPR002774">
    <property type="entry name" value="Flagellin_arc-type"/>
</dbReference>
<gene>
    <name evidence="1" type="ORF">ABH15_07895</name>
</gene>
<dbReference type="AlphaFoldDB" id="A0A498H3N3"/>
<proteinExistence type="predicted"/>
<name>A0A498H3N3_9EURY</name>